<sequence length="275" mass="31684">MSGTAMEDNKDQAQLVRLEDEEESESMTELFRSLDEVEQIIGYDFKDKSLLRRAFTHSSYRDESYERLEYLGDSVLNLLIASRDYFGNPDLPPGRLTRLRAANVDTEKLARVAVKHDLHKYLRHKKPLLDGQIREFMDAIPEYPFHSNGLIDAPKDLADMVESTIGAIFIDSNSSLDTTWKVIKSLLEPRITLAMLQVHPVTKFYELCQKHRFKVQFVDLWKESGAIEVFVDNKFVGKGMYRPKKLIALNRAANNAYNVIVKNLSIEDNNKDDHD</sequence>
<dbReference type="GO" id="GO:0030422">
    <property type="term" value="P:siRNA processing"/>
    <property type="evidence" value="ECO:0007669"/>
    <property type="project" value="TreeGrafter"/>
</dbReference>
<dbReference type="FunFam" id="1.10.1520.10:FF:000004">
    <property type="entry name" value="Endoribonuclease dicer-like 1"/>
    <property type="match status" value="1"/>
</dbReference>
<dbReference type="PROSITE" id="PS50142">
    <property type="entry name" value="RNASE_3_2"/>
    <property type="match status" value="1"/>
</dbReference>
<evidence type="ECO:0000256" key="6">
    <source>
        <dbReference type="ARBA" id="ARBA00022801"/>
    </source>
</evidence>
<keyword evidence="12" id="KW-1185">Reference proteome</keyword>
<dbReference type="GO" id="GO:0005737">
    <property type="term" value="C:cytoplasm"/>
    <property type="evidence" value="ECO:0007669"/>
    <property type="project" value="TreeGrafter"/>
</dbReference>
<dbReference type="Gene3D" id="1.10.1520.10">
    <property type="entry name" value="Ribonuclease III domain"/>
    <property type="match status" value="1"/>
</dbReference>
<comment type="cofactor">
    <cofactor evidence="2">
        <name>Mg(2+)</name>
        <dbReference type="ChEBI" id="CHEBI:18420"/>
    </cofactor>
</comment>
<reference evidence="11 12" key="2">
    <citation type="submission" date="2020-07" db="EMBL/GenBank/DDBJ databases">
        <title>Genome assembly of wild tea tree DASZ reveals pedigree and selection history of tea varieties.</title>
        <authorList>
            <person name="Zhang W."/>
        </authorList>
    </citation>
    <scope>NUCLEOTIDE SEQUENCE [LARGE SCALE GENOMIC DNA]</scope>
    <source>
        <strain evidence="12">cv. G240</strain>
        <tissue evidence="11">Leaf</tissue>
    </source>
</reference>
<evidence type="ECO:0000256" key="4">
    <source>
        <dbReference type="ARBA" id="ARBA00022723"/>
    </source>
</evidence>
<name>A0A7J7H9E7_CAMSI</name>
<evidence type="ECO:0000256" key="2">
    <source>
        <dbReference type="ARBA" id="ARBA00001946"/>
    </source>
</evidence>
<keyword evidence="6" id="KW-0378">Hydrolase</keyword>
<evidence type="ECO:0000256" key="9">
    <source>
        <dbReference type="SAM" id="MobiDB-lite"/>
    </source>
</evidence>
<dbReference type="CDD" id="cd00593">
    <property type="entry name" value="RIBOc"/>
    <property type="match status" value="1"/>
</dbReference>
<keyword evidence="5" id="KW-0255">Endonuclease</keyword>
<comment type="cofactor">
    <cofactor evidence="1">
        <name>Mn(2+)</name>
        <dbReference type="ChEBI" id="CHEBI:29035"/>
    </cofactor>
</comment>
<dbReference type="PANTHER" id="PTHR14950">
    <property type="entry name" value="DICER-RELATED"/>
    <property type="match status" value="1"/>
</dbReference>
<protein>
    <recommendedName>
        <fullName evidence="10">RNase III domain-containing protein</fullName>
    </recommendedName>
</protein>
<evidence type="ECO:0000313" key="11">
    <source>
        <dbReference type="EMBL" id="KAF5948474.1"/>
    </source>
</evidence>
<keyword evidence="8" id="KW-0694">RNA-binding</keyword>
<dbReference type="GO" id="GO:0005634">
    <property type="term" value="C:nucleus"/>
    <property type="evidence" value="ECO:0007669"/>
    <property type="project" value="TreeGrafter"/>
</dbReference>
<feature type="domain" description="RNase III" evidence="10">
    <location>
        <begin position="34"/>
        <end position="173"/>
    </location>
</feature>
<keyword evidence="7" id="KW-0460">Magnesium</keyword>
<evidence type="ECO:0000256" key="8">
    <source>
        <dbReference type="ARBA" id="ARBA00022884"/>
    </source>
</evidence>
<dbReference type="Proteomes" id="UP000593564">
    <property type="component" value="Unassembled WGS sequence"/>
</dbReference>
<dbReference type="InterPro" id="IPR000999">
    <property type="entry name" value="RNase_III_dom"/>
</dbReference>
<evidence type="ECO:0000256" key="7">
    <source>
        <dbReference type="ARBA" id="ARBA00022842"/>
    </source>
</evidence>
<evidence type="ECO:0000259" key="10">
    <source>
        <dbReference type="PROSITE" id="PS50142"/>
    </source>
</evidence>
<feature type="region of interest" description="Disordered" evidence="9">
    <location>
        <begin position="1"/>
        <end position="22"/>
    </location>
</feature>
<organism evidence="11 12">
    <name type="scientific">Camellia sinensis</name>
    <name type="common">Tea plant</name>
    <name type="synonym">Thea sinensis</name>
    <dbReference type="NCBI Taxonomy" id="4442"/>
    <lineage>
        <taxon>Eukaryota</taxon>
        <taxon>Viridiplantae</taxon>
        <taxon>Streptophyta</taxon>
        <taxon>Embryophyta</taxon>
        <taxon>Tracheophyta</taxon>
        <taxon>Spermatophyta</taxon>
        <taxon>Magnoliopsida</taxon>
        <taxon>eudicotyledons</taxon>
        <taxon>Gunneridae</taxon>
        <taxon>Pentapetalae</taxon>
        <taxon>asterids</taxon>
        <taxon>Ericales</taxon>
        <taxon>Theaceae</taxon>
        <taxon>Camellia</taxon>
    </lineage>
</organism>
<keyword evidence="3" id="KW-0540">Nuclease</keyword>
<evidence type="ECO:0000256" key="3">
    <source>
        <dbReference type="ARBA" id="ARBA00022722"/>
    </source>
</evidence>
<comment type="caution">
    <text evidence="11">The sequence shown here is derived from an EMBL/GenBank/DDBJ whole genome shotgun (WGS) entry which is preliminary data.</text>
</comment>
<dbReference type="InterPro" id="IPR036389">
    <property type="entry name" value="RNase_III_sf"/>
</dbReference>
<dbReference type="EMBL" id="JACBKZ010000006">
    <property type="protein sequence ID" value="KAF5948474.1"/>
    <property type="molecule type" value="Genomic_DNA"/>
</dbReference>
<gene>
    <name evidence="11" type="ORF">HYC85_014431</name>
</gene>
<dbReference type="GO" id="GO:0004525">
    <property type="term" value="F:ribonuclease III activity"/>
    <property type="evidence" value="ECO:0007669"/>
    <property type="project" value="InterPro"/>
</dbReference>
<accession>A0A7J7H9E7</accession>
<dbReference type="SUPFAM" id="SSF54768">
    <property type="entry name" value="dsRNA-binding domain-like"/>
    <property type="match status" value="1"/>
</dbReference>
<reference evidence="12" key="1">
    <citation type="journal article" date="2020" name="Nat. Commun.">
        <title>Genome assembly of wild tea tree DASZ reveals pedigree and selection history of tea varieties.</title>
        <authorList>
            <person name="Zhang W."/>
            <person name="Zhang Y."/>
            <person name="Qiu H."/>
            <person name="Guo Y."/>
            <person name="Wan H."/>
            <person name="Zhang X."/>
            <person name="Scossa F."/>
            <person name="Alseekh S."/>
            <person name="Zhang Q."/>
            <person name="Wang P."/>
            <person name="Xu L."/>
            <person name="Schmidt M.H."/>
            <person name="Jia X."/>
            <person name="Li D."/>
            <person name="Zhu A."/>
            <person name="Guo F."/>
            <person name="Chen W."/>
            <person name="Ni D."/>
            <person name="Usadel B."/>
            <person name="Fernie A.R."/>
            <person name="Wen W."/>
        </authorList>
    </citation>
    <scope>NUCLEOTIDE SEQUENCE [LARGE SCALE GENOMIC DNA]</scope>
    <source>
        <strain evidence="12">cv. G240</strain>
    </source>
</reference>
<dbReference type="GO" id="GO:0046872">
    <property type="term" value="F:metal ion binding"/>
    <property type="evidence" value="ECO:0007669"/>
    <property type="project" value="UniProtKB-KW"/>
</dbReference>
<dbReference type="PROSITE" id="PS00517">
    <property type="entry name" value="RNASE_3_1"/>
    <property type="match status" value="1"/>
</dbReference>
<evidence type="ECO:0000313" key="12">
    <source>
        <dbReference type="Proteomes" id="UP000593564"/>
    </source>
</evidence>
<dbReference type="SMART" id="SM00535">
    <property type="entry name" value="RIBOc"/>
    <property type="match status" value="1"/>
</dbReference>
<dbReference type="SUPFAM" id="SSF69065">
    <property type="entry name" value="RNase III domain-like"/>
    <property type="match status" value="1"/>
</dbReference>
<dbReference type="Pfam" id="PF00636">
    <property type="entry name" value="Ribonuclease_3"/>
    <property type="match status" value="1"/>
</dbReference>
<evidence type="ECO:0000256" key="5">
    <source>
        <dbReference type="ARBA" id="ARBA00022759"/>
    </source>
</evidence>
<evidence type="ECO:0000256" key="1">
    <source>
        <dbReference type="ARBA" id="ARBA00001936"/>
    </source>
</evidence>
<dbReference type="GO" id="GO:0003723">
    <property type="term" value="F:RNA binding"/>
    <property type="evidence" value="ECO:0007669"/>
    <property type="project" value="UniProtKB-KW"/>
</dbReference>
<dbReference type="AlphaFoldDB" id="A0A7J7H9E7"/>
<dbReference type="Gene3D" id="3.30.160.20">
    <property type="match status" value="1"/>
</dbReference>
<dbReference type="PANTHER" id="PTHR14950:SF53">
    <property type="entry name" value="RIBONUCLEASE 3-LIKE PROTEIN 3 ISOFORM X1"/>
    <property type="match status" value="1"/>
</dbReference>
<proteinExistence type="predicted"/>
<keyword evidence="4" id="KW-0479">Metal-binding</keyword>